<keyword evidence="1" id="KW-1133">Transmembrane helix</keyword>
<comment type="caution">
    <text evidence="2">The sequence shown here is derived from an EMBL/GenBank/DDBJ whole genome shotgun (WGS) entry which is preliminary data.</text>
</comment>
<dbReference type="InterPro" id="IPR007383">
    <property type="entry name" value="DUF445"/>
</dbReference>
<evidence type="ECO:0000313" key="2">
    <source>
        <dbReference type="EMBL" id="GAN81767.1"/>
    </source>
</evidence>
<protein>
    <recommendedName>
        <fullName evidence="4">DUF445 domain-containing protein</fullName>
    </recommendedName>
</protein>
<dbReference type="Pfam" id="PF04286">
    <property type="entry name" value="DUF445"/>
    <property type="match status" value="1"/>
</dbReference>
<evidence type="ECO:0000256" key="1">
    <source>
        <dbReference type="SAM" id="Phobius"/>
    </source>
</evidence>
<sequence>MYLHARLGHLSGMAPPQDPDSTLRATLRRHKLFASSLLVLMAGLTVGSYWLSPSGWASLLHDAAKAGFIGGVADWFAVTALFRHPLGLPIPHTAILPAQKQRLGDALGRFVANHVFTEADIKRLLGNLDTAAILRRFLSDPAAARPLAEALAGMLPKLLSTIEDGRARRLLNRLLPKLIGGRAAGVVVARALAGLVEGGKHQEMFSFILTQIKETLAAREESLRDAIKERVTEHGGKLVGWAVGATIAKRVLSAVNNELDKISPDSSEIRDAFDEWIRVEIAKLETDSERAAELGQALKGVMAHETVQAWIWDVWARMRRALEMDAANPHGRSVAVIEAALGNLSEVLARDEVAQARLNGAVQGMVLRVLPSAQAEGAKFIGRVIGSWEAQTLTEKLELRVGKDLQYIRVNGTLVGFLLGAVLNLIFRFAPLHH</sequence>
<organism evidence="2 3">
    <name type="scientific">Acidocella aminolytica 101 = DSM 11237</name>
    <dbReference type="NCBI Taxonomy" id="1120923"/>
    <lineage>
        <taxon>Bacteria</taxon>
        <taxon>Pseudomonadati</taxon>
        <taxon>Pseudomonadota</taxon>
        <taxon>Alphaproteobacteria</taxon>
        <taxon>Acetobacterales</taxon>
        <taxon>Acidocellaceae</taxon>
        <taxon>Acidocella</taxon>
    </lineage>
</organism>
<keyword evidence="1" id="KW-0812">Transmembrane</keyword>
<evidence type="ECO:0000313" key="3">
    <source>
        <dbReference type="Proteomes" id="UP000032668"/>
    </source>
</evidence>
<dbReference type="Proteomes" id="UP000032668">
    <property type="component" value="Unassembled WGS sequence"/>
</dbReference>
<reference evidence="2 3" key="1">
    <citation type="submission" date="2012-11" db="EMBL/GenBank/DDBJ databases">
        <title>Whole genome sequence of Acidocella aminolytica 101 = DSM 11237.</title>
        <authorList>
            <person name="Azuma Y."/>
            <person name="Higashiura N."/>
            <person name="Hirakawa H."/>
            <person name="Matsushita K."/>
        </authorList>
    </citation>
    <scope>NUCLEOTIDE SEQUENCE [LARGE SCALE GENOMIC DNA]</scope>
    <source>
        <strain evidence="3">101 / DSM 11237</strain>
    </source>
</reference>
<feature type="transmembrane region" description="Helical" evidence="1">
    <location>
        <begin position="410"/>
        <end position="430"/>
    </location>
</feature>
<gene>
    <name evidence="2" type="ORF">Aam_118_009</name>
</gene>
<evidence type="ECO:0008006" key="4">
    <source>
        <dbReference type="Google" id="ProtNLM"/>
    </source>
</evidence>
<dbReference type="STRING" id="1120923.SAMN02746095_00660"/>
<keyword evidence="1" id="KW-0472">Membrane</keyword>
<accession>A0A0D6PJB8</accession>
<dbReference type="GO" id="GO:0005886">
    <property type="term" value="C:plasma membrane"/>
    <property type="evidence" value="ECO:0007669"/>
    <property type="project" value="TreeGrafter"/>
</dbReference>
<keyword evidence="3" id="KW-1185">Reference proteome</keyword>
<dbReference type="EMBL" id="BANC01000116">
    <property type="protein sequence ID" value="GAN81767.1"/>
    <property type="molecule type" value="Genomic_DNA"/>
</dbReference>
<proteinExistence type="predicted"/>
<feature type="transmembrane region" description="Helical" evidence="1">
    <location>
        <begin position="32"/>
        <end position="51"/>
    </location>
</feature>
<dbReference type="PANTHER" id="PTHR38442:SF1">
    <property type="entry name" value="INNER MEMBRANE PROTEIN"/>
    <property type="match status" value="1"/>
</dbReference>
<dbReference type="PANTHER" id="PTHR38442">
    <property type="entry name" value="INNER MEMBRANE PROTEIN-RELATED"/>
    <property type="match status" value="1"/>
</dbReference>
<name>A0A0D6PJB8_9PROT</name>
<dbReference type="AlphaFoldDB" id="A0A0D6PJB8"/>